<evidence type="ECO:0000313" key="2">
    <source>
        <dbReference type="EMBL" id="EBA38924.1"/>
    </source>
</evidence>
<evidence type="ECO:0000313" key="3">
    <source>
        <dbReference type="Proteomes" id="UP000002979"/>
    </source>
</evidence>
<gene>
    <name evidence="2" type="ORF">COLAER_02010</name>
</gene>
<dbReference type="EMBL" id="AAVN02000009">
    <property type="protein sequence ID" value="EBA38924.1"/>
    <property type="molecule type" value="Genomic_DNA"/>
</dbReference>
<dbReference type="Proteomes" id="UP000002979">
    <property type="component" value="Unassembled WGS sequence"/>
</dbReference>
<proteinExistence type="inferred from homology"/>
<reference evidence="2 3" key="2">
    <citation type="submission" date="2007-04" db="EMBL/GenBank/DDBJ databases">
        <authorList>
            <person name="Fulton L."/>
            <person name="Clifton S."/>
            <person name="Fulton B."/>
            <person name="Xu J."/>
            <person name="Minx P."/>
            <person name="Mardis E.R."/>
            <person name="Wilson R.K."/>
        </authorList>
    </citation>
    <scope>NUCLEOTIDE SEQUENCE [LARGE SCALE GENOMIC DNA]</scope>
    <source>
        <strain evidence="3">ATCC 25986 / DSM 3979 / JCM 10188 / KCTC 3647 / NCTC 11838 / VPI 1003</strain>
    </source>
</reference>
<dbReference type="PROSITE" id="PS01125">
    <property type="entry name" value="ROK"/>
    <property type="match status" value="1"/>
</dbReference>
<evidence type="ECO:0000256" key="1">
    <source>
        <dbReference type="ARBA" id="ARBA00006479"/>
    </source>
</evidence>
<dbReference type="SUPFAM" id="SSF53067">
    <property type="entry name" value="Actin-like ATPase domain"/>
    <property type="match status" value="1"/>
</dbReference>
<dbReference type="AlphaFoldDB" id="A4EC31"/>
<dbReference type="InterPro" id="IPR000600">
    <property type="entry name" value="ROK"/>
</dbReference>
<reference evidence="2 3" key="1">
    <citation type="submission" date="2007-01" db="EMBL/GenBank/DDBJ databases">
        <title>Draft genome sequence of Collinsella aerofaciens (ATCC 25986).</title>
        <authorList>
            <person name="Sudarsanam P."/>
            <person name="Ley R."/>
            <person name="Guruge J."/>
            <person name="Turnbaugh P.J."/>
            <person name="Mahowald M."/>
            <person name="Liep D."/>
            <person name="Gordon J."/>
        </authorList>
    </citation>
    <scope>NUCLEOTIDE SEQUENCE [LARGE SCALE GENOMIC DNA]</scope>
    <source>
        <strain evidence="3">ATCC 25986 / DSM 3979 / JCM 10188 / KCTC 3647 / NCTC 11838 / VPI 1003</strain>
    </source>
</reference>
<organism evidence="2 3">
    <name type="scientific">Collinsella aerofaciens (strain ATCC 25986 / DSM 3979 / JCM 10188 / KCTC 3647 / NCTC 11838 / VPI 1003)</name>
    <dbReference type="NCBI Taxonomy" id="411903"/>
    <lineage>
        <taxon>Bacteria</taxon>
        <taxon>Bacillati</taxon>
        <taxon>Actinomycetota</taxon>
        <taxon>Coriobacteriia</taxon>
        <taxon>Coriobacteriales</taxon>
        <taxon>Coriobacteriaceae</taxon>
        <taxon>Collinsella</taxon>
    </lineage>
</organism>
<accession>A4EC31</accession>
<dbReference type="InterPro" id="IPR043129">
    <property type="entry name" value="ATPase_NBD"/>
</dbReference>
<protein>
    <submittedName>
        <fullName evidence="2">ROK family protein</fullName>
    </submittedName>
</protein>
<dbReference type="PANTHER" id="PTHR18964:SF149">
    <property type="entry name" value="BIFUNCTIONAL UDP-N-ACETYLGLUCOSAMINE 2-EPIMERASE_N-ACETYLMANNOSAMINE KINASE"/>
    <property type="match status" value="1"/>
</dbReference>
<comment type="caution">
    <text evidence="2">The sequence shown here is derived from an EMBL/GenBank/DDBJ whole genome shotgun (WGS) entry which is preliminary data.</text>
</comment>
<name>A4EC31_COLAA</name>
<dbReference type="InterPro" id="IPR049874">
    <property type="entry name" value="ROK_cs"/>
</dbReference>
<dbReference type="Pfam" id="PF00480">
    <property type="entry name" value="ROK"/>
    <property type="match status" value="1"/>
</dbReference>
<dbReference type="Gene3D" id="3.30.420.40">
    <property type="match status" value="2"/>
</dbReference>
<comment type="similarity">
    <text evidence="1">Belongs to the ROK (NagC/XylR) family.</text>
</comment>
<dbReference type="PANTHER" id="PTHR18964">
    <property type="entry name" value="ROK (REPRESSOR, ORF, KINASE) FAMILY"/>
    <property type="match status" value="1"/>
</dbReference>
<sequence>MFKRERWALMEPKQYYIGIDVGGTSVKEGLFDEDGNLLAKASVPTPPIVDAAGFAAVTEAIDQVVAKAQIPRAFVAGIGLAVPCPIPASGDAKVKANIAINLPELRIAIQKHCPDAVVKYENDANAAAMGEAWLGSAKGVQNVVMVTIGTGVGGGVIVNGDVVSGVVGAGGEIGHMCLNPAEERTCGCGGHGHLEQYSSATGVVSNYLAECKKAGVDPIELTGPSDSKDVFQACREGDKLALAAADTMADYLGRALALIANVVDPEMFLIGGGASASADVYLDKAREYFKQYALSASRETPIKVASLGNDAGIIGAAYVALRAAGK</sequence>